<keyword evidence="1" id="KW-0472">Membrane</keyword>
<evidence type="ECO:0000313" key="2">
    <source>
        <dbReference type="EMBL" id="PVY75970.1"/>
    </source>
</evidence>
<dbReference type="EMBL" id="QEKQ01000006">
    <property type="protein sequence ID" value="PVY75970.1"/>
    <property type="molecule type" value="Genomic_DNA"/>
</dbReference>
<name>A0A2U1CW89_9GAMM</name>
<organism evidence="2 3">
    <name type="scientific">Tamilnaduibacter salinus</name>
    <dbReference type="NCBI Taxonomy" id="1484056"/>
    <lineage>
        <taxon>Bacteria</taxon>
        <taxon>Pseudomonadati</taxon>
        <taxon>Pseudomonadota</taxon>
        <taxon>Gammaproteobacteria</taxon>
        <taxon>Pseudomonadales</taxon>
        <taxon>Marinobacteraceae</taxon>
        <taxon>Tamilnaduibacter</taxon>
    </lineage>
</organism>
<sequence>MGVTTGLCVDANLLSPDIPSFLGIRSRQGAITTSATLAIGALVLDTLLAMSVILWGYGGVCFPGCFVSQRDRPGPYCHAGVMGDRQDEVYRIVHTLPPACIAPY</sequence>
<dbReference type="OrthoDB" id="9808452at2"/>
<keyword evidence="1" id="KW-1133">Transmembrane helix</keyword>
<accession>A0A2U1CW89</accession>
<dbReference type="AlphaFoldDB" id="A0A2U1CW89"/>
<dbReference type="Proteomes" id="UP000245887">
    <property type="component" value="Unassembled WGS sequence"/>
</dbReference>
<protein>
    <submittedName>
        <fullName evidence="2">Uncharacterized protein</fullName>
    </submittedName>
</protein>
<gene>
    <name evidence="2" type="ORF">C8D92_106233</name>
</gene>
<dbReference type="RefSeq" id="WP_133243127.1">
    <property type="nucleotide sequence ID" value="NZ_QEKQ01000006.1"/>
</dbReference>
<feature type="transmembrane region" description="Helical" evidence="1">
    <location>
        <begin position="35"/>
        <end position="57"/>
    </location>
</feature>
<proteinExistence type="predicted"/>
<keyword evidence="1" id="KW-0812">Transmembrane</keyword>
<evidence type="ECO:0000256" key="1">
    <source>
        <dbReference type="SAM" id="Phobius"/>
    </source>
</evidence>
<evidence type="ECO:0000313" key="3">
    <source>
        <dbReference type="Proteomes" id="UP000245887"/>
    </source>
</evidence>
<reference evidence="2 3" key="1">
    <citation type="submission" date="2018-04" db="EMBL/GenBank/DDBJ databases">
        <title>Genomic Encyclopedia of Type Strains, Phase IV (KMG-IV): sequencing the most valuable type-strain genomes for metagenomic binning, comparative biology and taxonomic classification.</title>
        <authorList>
            <person name="Goeker M."/>
        </authorList>
    </citation>
    <scope>NUCLEOTIDE SEQUENCE [LARGE SCALE GENOMIC DNA]</scope>
    <source>
        <strain evidence="2 3">DSM 28688</strain>
    </source>
</reference>
<comment type="caution">
    <text evidence="2">The sequence shown here is derived from an EMBL/GenBank/DDBJ whole genome shotgun (WGS) entry which is preliminary data.</text>
</comment>